<dbReference type="Proteomes" id="UP000078437">
    <property type="component" value="Chromosome"/>
</dbReference>
<proteinExistence type="predicted"/>
<name>A0A191WIR8_9MICO</name>
<evidence type="ECO:0000313" key="2">
    <source>
        <dbReference type="EMBL" id="ANJ28112.1"/>
    </source>
</evidence>
<dbReference type="EMBL" id="CP013979">
    <property type="protein sequence ID" value="ANJ28112.1"/>
    <property type="molecule type" value="Genomic_DNA"/>
</dbReference>
<dbReference type="KEGG" id="agy:ATC03_16725"/>
<dbReference type="AlphaFoldDB" id="A0A191WIR8"/>
<gene>
    <name evidence="2" type="ORF">ATC03_16725</name>
</gene>
<evidence type="ECO:0000313" key="3">
    <source>
        <dbReference type="Proteomes" id="UP000078437"/>
    </source>
</evidence>
<protein>
    <submittedName>
        <fullName evidence="2">Uncharacterized protein</fullName>
    </submittedName>
</protein>
<reference evidence="3" key="2">
    <citation type="submission" date="2016-01" db="EMBL/GenBank/DDBJ databases">
        <title>Complete genome sequence of Agromyces aureus AR33T and comparison with related organisms.</title>
        <authorList>
            <person name="Corretto E."/>
            <person name="Antonielli L."/>
            <person name="Sessitsch A."/>
            <person name="Brader G."/>
        </authorList>
    </citation>
    <scope>NUCLEOTIDE SEQUENCE [LARGE SCALE GENOMIC DNA]</scope>
    <source>
        <strain evidence="3">AR33</strain>
    </source>
</reference>
<feature type="transmembrane region" description="Helical" evidence="1">
    <location>
        <begin position="63"/>
        <end position="87"/>
    </location>
</feature>
<keyword evidence="1" id="KW-1133">Transmembrane helix</keyword>
<keyword evidence="1" id="KW-0812">Transmembrane</keyword>
<keyword evidence="3" id="KW-1185">Reference proteome</keyword>
<reference evidence="2 3" key="1">
    <citation type="journal article" date="2016" name="Int. J. Syst. Evol. Microbiol.">
        <title>Agromyces aureus sp. nov., isolated from the rhizosphere of Salix caprea L. grown in a heavy-metal-contaminated soil.</title>
        <authorList>
            <person name="Corretto E."/>
            <person name="Antonielli L."/>
            <person name="Sessitsch A."/>
            <person name="Compant S."/>
            <person name="Gorfer M."/>
            <person name="Kuffner M."/>
            <person name="Brader G."/>
        </authorList>
    </citation>
    <scope>NUCLEOTIDE SEQUENCE [LARGE SCALE GENOMIC DNA]</scope>
    <source>
        <strain evidence="2 3">AR33</strain>
    </source>
</reference>
<keyword evidence="1" id="KW-0472">Membrane</keyword>
<feature type="transmembrane region" description="Helical" evidence="1">
    <location>
        <begin position="93"/>
        <end position="122"/>
    </location>
</feature>
<organism evidence="2 3">
    <name type="scientific">Agromyces aureus</name>
    <dbReference type="NCBI Taxonomy" id="453304"/>
    <lineage>
        <taxon>Bacteria</taxon>
        <taxon>Bacillati</taxon>
        <taxon>Actinomycetota</taxon>
        <taxon>Actinomycetes</taxon>
        <taxon>Micrococcales</taxon>
        <taxon>Microbacteriaceae</taxon>
        <taxon>Agromyces</taxon>
    </lineage>
</organism>
<sequence>MRRDMIEYPGFSDAPAQPITAAQRQVGAQPITAERPAMTNSSGPAPVAARTNPHVRIPTPPALVALFILCAIPGVIGAVLAVVGLVYDRDTVLLLLGAQLVLATLGLYFFLVLPLVAIIQAIHQTIRFRRS</sequence>
<evidence type="ECO:0000256" key="1">
    <source>
        <dbReference type="SAM" id="Phobius"/>
    </source>
</evidence>
<accession>A0A191WIR8</accession>